<dbReference type="KEGG" id="ifn:GM661_11195"/>
<dbReference type="InterPro" id="IPR024479">
    <property type="entry name" value="DUF3866"/>
</dbReference>
<evidence type="ECO:0000313" key="2">
    <source>
        <dbReference type="Proteomes" id="UP000665020"/>
    </source>
</evidence>
<evidence type="ECO:0000313" key="1">
    <source>
        <dbReference type="EMBL" id="QTL98494.1"/>
    </source>
</evidence>
<sequence length="357" mass="39879">MYDMSIEKGRVLKVINKTTELSFLEVLIKGLGVYKAVNYNYLTGEIKTGDKVLLNTTAFNLQLGTGGYHFVCSNISSNSRGLNDKKGHIMKLRYTPCQLRTLSVEEEDSPYHDIFTKDYNLDGYPVVLIPLHSLLAPLLVIYKSYYPQQRVVYIMTEQGSLSIGFSKTVQFLTKKKLLDKTITVGHSFGGDLEAINIFTALIAAREVLRGDLIVVGMGPGIVGTGTRYGFSGIDDCFTSSAINIIGGTCVFVPRISFADKRQRHFGLSHHSRTILEELIDFPVELILPLDDRLKKQLLACNILEKHNCCYYQIDGIVEKLFNSGIDFYSMGRSLEDDPVFFSTAGLAVNRIKELLGE</sequence>
<dbReference type="EMBL" id="CP046640">
    <property type="protein sequence ID" value="QTL98494.1"/>
    <property type="molecule type" value="Genomic_DNA"/>
</dbReference>
<reference evidence="1" key="1">
    <citation type="submission" date="2019-12" db="EMBL/GenBank/DDBJ databases">
        <authorList>
            <person name="zhang j."/>
            <person name="sun C.M."/>
        </authorList>
    </citation>
    <scope>NUCLEOTIDE SEQUENCE</scope>
    <source>
        <strain evidence="1">NS-1</strain>
    </source>
</reference>
<gene>
    <name evidence="1" type="ORF">GM661_11195</name>
</gene>
<keyword evidence="2" id="KW-1185">Reference proteome</keyword>
<dbReference type="Pfam" id="PF12982">
    <property type="entry name" value="DUF3866"/>
    <property type="match status" value="1"/>
</dbReference>
<dbReference type="RefSeq" id="WP_230866914.1">
    <property type="nucleotide sequence ID" value="NZ_CP046640.1"/>
</dbReference>
<organism evidence="1 2">
    <name type="scientific">Iocasia fonsfrigidae</name>
    <dbReference type="NCBI Taxonomy" id="2682810"/>
    <lineage>
        <taxon>Bacteria</taxon>
        <taxon>Bacillati</taxon>
        <taxon>Bacillota</taxon>
        <taxon>Clostridia</taxon>
        <taxon>Halanaerobiales</taxon>
        <taxon>Halanaerobiaceae</taxon>
        <taxon>Iocasia</taxon>
    </lineage>
</organism>
<name>A0A8A7KK52_9FIRM</name>
<protein>
    <submittedName>
        <fullName evidence="1">DUF3866 family protein</fullName>
    </submittedName>
</protein>
<dbReference type="AlphaFoldDB" id="A0A8A7KK52"/>
<accession>A0A8A7KK52</accession>
<dbReference type="Proteomes" id="UP000665020">
    <property type="component" value="Chromosome"/>
</dbReference>
<proteinExistence type="predicted"/>